<evidence type="ECO:0000313" key="2">
    <source>
        <dbReference type="EMBL" id="PGG95151.1"/>
    </source>
</evidence>
<evidence type="ECO:0000256" key="1">
    <source>
        <dbReference type="SAM" id="MobiDB-lite"/>
    </source>
</evidence>
<reference evidence="2 3" key="1">
    <citation type="submission" date="2017-10" db="EMBL/GenBank/DDBJ databases">
        <title>Comparative genomics in systemic dimorphic fungi from Ajellomycetaceae.</title>
        <authorList>
            <person name="Munoz J.F."/>
            <person name="Mcewen J.G."/>
            <person name="Clay O.K."/>
            <person name="Cuomo C.A."/>
        </authorList>
    </citation>
    <scope>NUCLEOTIDE SEQUENCE [LARGE SCALE GENOMIC DNA]</scope>
    <source>
        <strain evidence="2 3">UAMH5409</strain>
    </source>
</reference>
<feature type="region of interest" description="Disordered" evidence="1">
    <location>
        <begin position="324"/>
        <end position="379"/>
    </location>
</feature>
<comment type="caution">
    <text evidence="2">The sequence shown here is derived from an EMBL/GenBank/DDBJ whole genome shotgun (WGS) entry which is preliminary data.</text>
</comment>
<gene>
    <name evidence="2" type="ORF">AJ79_10225</name>
</gene>
<dbReference type="OrthoDB" id="4186197at2759"/>
<accession>A0A2B7WF65</accession>
<keyword evidence="3" id="KW-1185">Reference proteome</keyword>
<organism evidence="2 3">
    <name type="scientific">Helicocarpus griseus UAMH5409</name>
    <dbReference type="NCBI Taxonomy" id="1447875"/>
    <lineage>
        <taxon>Eukaryota</taxon>
        <taxon>Fungi</taxon>
        <taxon>Dikarya</taxon>
        <taxon>Ascomycota</taxon>
        <taxon>Pezizomycotina</taxon>
        <taxon>Eurotiomycetes</taxon>
        <taxon>Eurotiomycetidae</taxon>
        <taxon>Onygenales</taxon>
        <taxon>Ajellomycetaceae</taxon>
        <taxon>Helicocarpus</taxon>
    </lineage>
</organism>
<name>A0A2B7WF65_9EURO</name>
<sequence length="379" mass="42840">MPPLSKPVAGPRVIQVEGLTAEDVTLRPIIKYCDKTKRHVQSSSFHGLWYVGELEIWTGFENEVRKNFAGIEWKDHPTILAYEPGEDVSKLHLHAGDHFICGEELSISGRWVQHVLHPMSAVGKEPKYNMVFGDWKATAECDVNFVQSGKYDRESGKIIPLDETVAAGDTMKQRKRKNLIPDYALMVEENGAPRAVGEAKTPWNHDFQALWIDIQNTNNKLLMRRALGQIGNYMIELQLKYGFLTNFDQTFFLKREIINVQETLYCSPPVKYNASPLYGDEISLRQSLLLLQSSVVGNDSVWTTEKTSEAGIIRKKKSEKMEDAKRRVGDAVQGLSSSMDNMSHEFGGLSVEGGERRARFDINPVSDPPSRSSTLPRRR</sequence>
<protein>
    <submittedName>
        <fullName evidence="2">Uncharacterized protein</fullName>
    </submittedName>
</protein>
<dbReference type="Proteomes" id="UP000223968">
    <property type="component" value="Unassembled WGS sequence"/>
</dbReference>
<evidence type="ECO:0000313" key="3">
    <source>
        <dbReference type="Proteomes" id="UP000223968"/>
    </source>
</evidence>
<feature type="compositionally biased region" description="Low complexity" evidence="1">
    <location>
        <begin position="368"/>
        <end position="379"/>
    </location>
</feature>
<dbReference type="EMBL" id="PDNB01000390">
    <property type="protein sequence ID" value="PGG95151.1"/>
    <property type="molecule type" value="Genomic_DNA"/>
</dbReference>
<dbReference type="AlphaFoldDB" id="A0A2B7WF65"/>
<proteinExistence type="predicted"/>